<gene>
    <name evidence="1" type="ORF">Cgig2_017506</name>
</gene>
<evidence type="ECO:0000313" key="2">
    <source>
        <dbReference type="Proteomes" id="UP001153076"/>
    </source>
</evidence>
<dbReference type="AlphaFoldDB" id="A0A9Q1K435"/>
<accession>A0A9Q1K435</accession>
<dbReference type="Proteomes" id="UP001153076">
    <property type="component" value="Unassembled WGS sequence"/>
</dbReference>
<proteinExistence type="predicted"/>
<organism evidence="1 2">
    <name type="scientific">Carnegiea gigantea</name>
    <dbReference type="NCBI Taxonomy" id="171969"/>
    <lineage>
        <taxon>Eukaryota</taxon>
        <taxon>Viridiplantae</taxon>
        <taxon>Streptophyta</taxon>
        <taxon>Embryophyta</taxon>
        <taxon>Tracheophyta</taxon>
        <taxon>Spermatophyta</taxon>
        <taxon>Magnoliopsida</taxon>
        <taxon>eudicotyledons</taxon>
        <taxon>Gunneridae</taxon>
        <taxon>Pentapetalae</taxon>
        <taxon>Caryophyllales</taxon>
        <taxon>Cactineae</taxon>
        <taxon>Cactaceae</taxon>
        <taxon>Cactoideae</taxon>
        <taxon>Echinocereeae</taxon>
        <taxon>Carnegiea</taxon>
    </lineage>
</organism>
<evidence type="ECO:0000313" key="1">
    <source>
        <dbReference type="EMBL" id="KAJ8436038.1"/>
    </source>
</evidence>
<comment type="caution">
    <text evidence="1">The sequence shown here is derived from an EMBL/GenBank/DDBJ whole genome shotgun (WGS) entry which is preliminary data.</text>
</comment>
<protein>
    <submittedName>
        <fullName evidence="1">Uncharacterized protein</fullName>
    </submittedName>
</protein>
<sequence>MLTPELPCAEFSSERESPIVGLNDKIEKNWDPKSWEDGGKKIVKGGDHGEEFQRGFLLHIISSCIFRDRWSPTAMHWTTDAAEQRYKAEKDSLESMEVIRQLTGWTIRRLFIKVKLNYKRNRRTWDNKTKHIPNLLHQPMALHRPLNNVVRNVAVKESLQ</sequence>
<name>A0A9Q1K435_9CARY</name>
<dbReference type="EMBL" id="JAKOGI010000369">
    <property type="protein sequence ID" value="KAJ8436038.1"/>
    <property type="molecule type" value="Genomic_DNA"/>
</dbReference>
<reference evidence="1" key="1">
    <citation type="submission" date="2022-04" db="EMBL/GenBank/DDBJ databases">
        <title>Carnegiea gigantea Genome sequencing and assembly v2.</title>
        <authorList>
            <person name="Copetti D."/>
            <person name="Sanderson M.J."/>
            <person name="Burquez A."/>
            <person name="Wojciechowski M.F."/>
        </authorList>
    </citation>
    <scope>NUCLEOTIDE SEQUENCE</scope>
    <source>
        <strain evidence="1">SGP5-SGP5p</strain>
        <tissue evidence="1">Aerial part</tissue>
    </source>
</reference>
<dbReference type="OrthoDB" id="1001981at2759"/>
<keyword evidence="2" id="KW-1185">Reference proteome</keyword>